<keyword evidence="2" id="KW-0217">Developmental protein</keyword>
<dbReference type="PROSITE" id="PS51294">
    <property type="entry name" value="HTH_MYB"/>
    <property type="match status" value="2"/>
</dbReference>
<dbReference type="PANTHER" id="PTHR10641">
    <property type="entry name" value="MYB FAMILY TRANSCRIPTION FACTOR"/>
    <property type="match status" value="1"/>
</dbReference>
<evidence type="ECO:0000256" key="3">
    <source>
        <dbReference type="ARBA" id="ARBA00022737"/>
    </source>
</evidence>
<dbReference type="InterPro" id="IPR009057">
    <property type="entry name" value="Homeodomain-like_sf"/>
</dbReference>
<dbReference type="SMART" id="SM00717">
    <property type="entry name" value="SANT"/>
    <property type="match status" value="2"/>
</dbReference>
<keyword evidence="3" id="KW-0677">Repeat</keyword>
<dbReference type="Pfam" id="PF00249">
    <property type="entry name" value="Myb_DNA-binding"/>
    <property type="match status" value="2"/>
</dbReference>
<dbReference type="SUPFAM" id="SSF46689">
    <property type="entry name" value="Homeodomain-like"/>
    <property type="match status" value="1"/>
</dbReference>
<evidence type="ECO:0000256" key="4">
    <source>
        <dbReference type="ARBA" id="ARBA00023015"/>
    </source>
</evidence>
<keyword evidence="4" id="KW-0805">Transcription regulation</keyword>
<dbReference type="PROSITE" id="PS50090">
    <property type="entry name" value="MYB_LIKE"/>
    <property type="match status" value="2"/>
</dbReference>
<reference evidence="9" key="1">
    <citation type="submission" date="2025-08" db="UniProtKB">
        <authorList>
            <consortium name="RefSeq"/>
        </authorList>
    </citation>
    <scope>IDENTIFICATION</scope>
    <source>
        <tissue evidence="9">Leaves</tissue>
    </source>
</reference>
<gene>
    <name evidence="9" type="primary">LOC108992913</name>
</gene>
<dbReference type="InterPro" id="IPR017930">
    <property type="entry name" value="Myb_dom"/>
</dbReference>
<comment type="subcellular location">
    <subcellularLocation>
        <location evidence="1">Nucleus</location>
    </subcellularLocation>
</comment>
<dbReference type="GeneID" id="108992913"/>
<dbReference type="Proteomes" id="UP000235220">
    <property type="component" value="Chromosome 13"/>
</dbReference>
<dbReference type="Gramene" id="Jr13_15070_p1">
    <property type="protein sequence ID" value="cds.Jr13_15070_p1"/>
    <property type="gene ID" value="Jr13_15070"/>
</dbReference>
<dbReference type="GO" id="GO:0005634">
    <property type="term" value="C:nucleus"/>
    <property type="evidence" value="ECO:0007669"/>
    <property type="project" value="UniProtKB-SubCell"/>
</dbReference>
<dbReference type="GO" id="GO:0003677">
    <property type="term" value="F:DNA binding"/>
    <property type="evidence" value="ECO:0007669"/>
    <property type="project" value="UniProtKB-KW"/>
</dbReference>
<accession>A0A2I4EUW7</accession>
<evidence type="ECO:0000256" key="6">
    <source>
        <dbReference type="ARBA" id="ARBA00023163"/>
    </source>
</evidence>
<keyword evidence="5" id="KW-0238">DNA-binding</keyword>
<evidence type="ECO:0000313" key="9">
    <source>
        <dbReference type="RefSeq" id="XP_018823177.2"/>
    </source>
</evidence>
<dbReference type="InterPro" id="IPR001005">
    <property type="entry name" value="SANT/Myb"/>
</dbReference>
<dbReference type="PANTHER" id="PTHR10641:SF586">
    <property type="entry name" value="TRANSCRIPTION FACTOR MYB16"/>
    <property type="match status" value="1"/>
</dbReference>
<keyword evidence="8" id="KW-1185">Reference proteome</keyword>
<dbReference type="GO" id="GO:1901957">
    <property type="term" value="P:regulation of cutin biosynthetic process"/>
    <property type="evidence" value="ECO:0007669"/>
    <property type="project" value="UniProtKB-ARBA"/>
</dbReference>
<sequence>MGRPRCCEKEVLKKGPWNPEDDQKLSAYIEEHGHGSWRTLPAKAGLQRCGKSCRLRWNNYLRPDIKRGKFSLQEEQTIIQLHALLGNRWSAIATHLPKRTDNEIKNYWNTHLKKRLTKMGIDPMTHKPKTDALGSGSGDSKDAANLSHMAQWESARLEAEARLVRESKLLAVSNPIQQQVMIFSAPVQNINKTLPQTTLPPCLDVLKAWQGLWSKSTGAGIFPVTGDDLESPTFTLGFPVNAFPIQRTVALTEDQVAAALDFAANSSVTCGAGIIKEVCQMPEELKERLDNTMSLQEMTYTTESAWLADSFRAMSENTPLSNIVEGFTDILAYNCDDKSSLLAGDNIMENGDKTCSGNFEENNNHYWNSILNLVNVSSPGSPVF</sequence>
<dbReference type="AlphaFoldDB" id="A0A2I4EUW7"/>
<dbReference type="FunFam" id="1.10.10.60:FF:000099">
    <property type="entry name" value="MYB transcription factor"/>
    <property type="match status" value="1"/>
</dbReference>
<evidence type="ECO:0000256" key="2">
    <source>
        <dbReference type="ARBA" id="ARBA00022473"/>
    </source>
</evidence>
<keyword evidence="7" id="KW-0539">Nucleus</keyword>
<dbReference type="KEGG" id="jre:108992913"/>
<dbReference type="InterPro" id="IPR015495">
    <property type="entry name" value="Myb_TF_plants"/>
</dbReference>
<evidence type="ECO:0000313" key="8">
    <source>
        <dbReference type="Proteomes" id="UP000235220"/>
    </source>
</evidence>
<proteinExistence type="predicted"/>
<dbReference type="GO" id="GO:0000902">
    <property type="term" value="P:cell morphogenesis"/>
    <property type="evidence" value="ECO:0007669"/>
    <property type="project" value="UniProtKB-ARBA"/>
</dbReference>
<dbReference type="OrthoDB" id="2143914at2759"/>
<evidence type="ECO:0000256" key="5">
    <source>
        <dbReference type="ARBA" id="ARBA00023125"/>
    </source>
</evidence>
<evidence type="ECO:0000256" key="7">
    <source>
        <dbReference type="ARBA" id="ARBA00023242"/>
    </source>
</evidence>
<keyword evidence="6" id="KW-0804">Transcription</keyword>
<dbReference type="CDD" id="cd00167">
    <property type="entry name" value="SANT"/>
    <property type="match status" value="2"/>
</dbReference>
<dbReference type="RefSeq" id="XP_018823177.2">
    <property type="nucleotide sequence ID" value="XM_018967632.2"/>
</dbReference>
<evidence type="ECO:0000256" key="1">
    <source>
        <dbReference type="ARBA" id="ARBA00004123"/>
    </source>
</evidence>
<organism evidence="8 9">
    <name type="scientific">Juglans regia</name>
    <name type="common">English walnut</name>
    <dbReference type="NCBI Taxonomy" id="51240"/>
    <lineage>
        <taxon>Eukaryota</taxon>
        <taxon>Viridiplantae</taxon>
        <taxon>Streptophyta</taxon>
        <taxon>Embryophyta</taxon>
        <taxon>Tracheophyta</taxon>
        <taxon>Spermatophyta</taxon>
        <taxon>Magnoliopsida</taxon>
        <taxon>eudicotyledons</taxon>
        <taxon>Gunneridae</taxon>
        <taxon>Pentapetalae</taxon>
        <taxon>rosids</taxon>
        <taxon>fabids</taxon>
        <taxon>Fagales</taxon>
        <taxon>Juglandaceae</taxon>
        <taxon>Juglans</taxon>
    </lineage>
</organism>
<dbReference type="FunFam" id="1.10.10.60:FF:000015">
    <property type="entry name" value="Transcription factor RAX3"/>
    <property type="match status" value="1"/>
</dbReference>
<name>A0A2I4EUW7_JUGRE</name>
<dbReference type="Gene3D" id="1.10.10.60">
    <property type="entry name" value="Homeodomain-like"/>
    <property type="match status" value="2"/>
</dbReference>
<protein>
    <submittedName>
        <fullName evidence="9">Transcription factor MYB16-like</fullName>
    </submittedName>
</protein>